<accession>A0A750HQW4</accession>
<gene>
    <name evidence="1" type="ORF">G9F11_005001</name>
</gene>
<protein>
    <submittedName>
        <fullName evidence="1">Uncharacterized protein</fullName>
    </submittedName>
</protein>
<name>A0A750HQW4_SALER</name>
<comment type="caution">
    <text evidence="1">The sequence shown here is derived from an EMBL/GenBank/DDBJ whole genome shotgun (WGS) entry which is preliminary data.</text>
</comment>
<reference evidence="1" key="1">
    <citation type="journal article" date="2018" name="Genome Biol.">
        <title>SKESA: strategic k-mer extension for scrupulous assemblies.</title>
        <authorList>
            <person name="Souvorov A."/>
            <person name="Agarwala R."/>
            <person name="Lipman D.J."/>
        </authorList>
    </citation>
    <scope>NUCLEOTIDE SEQUENCE</scope>
    <source>
        <strain evidence="1">MA.CK_93/00001031</strain>
    </source>
</reference>
<dbReference type="EMBL" id="DAAVPY010000025">
    <property type="protein sequence ID" value="HAF6262292.1"/>
    <property type="molecule type" value="Genomic_DNA"/>
</dbReference>
<proteinExistence type="predicted"/>
<organism evidence="1">
    <name type="scientific">Salmonella enterica</name>
    <name type="common">Salmonella choleraesuis</name>
    <dbReference type="NCBI Taxonomy" id="28901"/>
    <lineage>
        <taxon>Bacteria</taxon>
        <taxon>Pseudomonadati</taxon>
        <taxon>Pseudomonadota</taxon>
        <taxon>Gammaproteobacteria</taxon>
        <taxon>Enterobacterales</taxon>
        <taxon>Enterobacteriaceae</taxon>
        <taxon>Salmonella</taxon>
    </lineage>
</organism>
<dbReference type="AlphaFoldDB" id="A0A750HQW4"/>
<reference evidence="1" key="2">
    <citation type="submission" date="2020-02" db="EMBL/GenBank/DDBJ databases">
        <authorList>
            <consortium name="NCBI Pathogen Detection Project"/>
        </authorList>
    </citation>
    <scope>NUCLEOTIDE SEQUENCE</scope>
    <source>
        <strain evidence="1">MA.CK_93/00001031</strain>
    </source>
</reference>
<evidence type="ECO:0000313" key="1">
    <source>
        <dbReference type="EMBL" id="HAF6262292.1"/>
    </source>
</evidence>
<sequence>MNCGTKPKENIIQITQSLSYFGLKIGDDGKLIHLDGSRIKIYAAEKEWLYKLKSGECLPRGKFFRNKKPGKPLVLIDEFHMMWKK</sequence>